<dbReference type="SUPFAM" id="SSF58038">
    <property type="entry name" value="SNARE fusion complex"/>
    <property type="match status" value="1"/>
</dbReference>
<evidence type="ECO:0000256" key="7">
    <source>
        <dbReference type="ARBA" id="ARBA00023054"/>
    </source>
</evidence>
<evidence type="ECO:0000256" key="8">
    <source>
        <dbReference type="ARBA" id="ARBA00023136"/>
    </source>
</evidence>
<feature type="transmembrane region" description="Helical" evidence="9">
    <location>
        <begin position="127"/>
        <end position="146"/>
    </location>
</feature>
<dbReference type="OrthoDB" id="430637at2759"/>
<evidence type="ECO:0000313" key="10">
    <source>
        <dbReference type="EMBL" id="RVW77940.1"/>
    </source>
</evidence>
<dbReference type="PANTHER" id="PTHR21230">
    <property type="entry name" value="VESICLE TRANSPORT V-SNARE PROTEIN VTI1-RELATED"/>
    <property type="match status" value="1"/>
</dbReference>
<keyword evidence="6 9" id="KW-1133">Transmembrane helix</keyword>
<evidence type="ECO:0000256" key="6">
    <source>
        <dbReference type="ARBA" id="ARBA00022989"/>
    </source>
</evidence>
<accession>A0A438H061</accession>
<dbReference type="Proteomes" id="UP000288805">
    <property type="component" value="Unassembled WGS sequence"/>
</dbReference>
<comment type="similarity">
    <text evidence="2">Belongs to the VTI1 family.</text>
</comment>
<dbReference type="EMBL" id="QGNW01000304">
    <property type="protein sequence ID" value="RVW77940.1"/>
    <property type="molecule type" value="Genomic_DNA"/>
</dbReference>
<evidence type="ECO:0000256" key="9">
    <source>
        <dbReference type="SAM" id="Phobius"/>
    </source>
</evidence>
<keyword evidence="5" id="KW-0653">Protein transport</keyword>
<dbReference type="FunFam" id="1.20.5.110:FF:000002">
    <property type="entry name" value="Vesicle transport through interaction with t-SNAREsB"/>
    <property type="match status" value="1"/>
</dbReference>
<comment type="subcellular location">
    <subcellularLocation>
        <location evidence="1">Membrane</location>
        <topology evidence="1">Single-pass type IV membrane protein</topology>
    </subcellularLocation>
</comment>
<evidence type="ECO:0000313" key="11">
    <source>
        <dbReference type="Proteomes" id="UP000288805"/>
    </source>
</evidence>
<keyword evidence="3" id="KW-0813">Transport</keyword>
<keyword evidence="8 9" id="KW-0472">Membrane</keyword>
<keyword evidence="7" id="KW-0175">Coiled coil</keyword>
<evidence type="ECO:0000256" key="2">
    <source>
        <dbReference type="ARBA" id="ARBA00006108"/>
    </source>
</evidence>
<dbReference type="PANTHER" id="PTHR21230:SF26">
    <property type="entry name" value="VESICLE TRANSPORT THROUGH INTERACTION WITH T-SNARES HOMOLOG 1A"/>
    <property type="match status" value="1"/>
</dbReference>
<dbReference type="GO" id="GO:0015031">
    <property type="term" value="P:protein transport"/>
    <property type="evidence" value="ECO:0007669"/>
    <property type="project" value="UniProtKB-KW"/>
</dbReference>
<protein>
    <submittedName>
        <fullName evidence="10">Vesicle transport v-SNARE 12</fullName>
    </submittedName>
</protein>
<keyword evidence="4 9" id="KW-0812">Transmembrane</keyword>
<dbReference type="CDD" id="cd15862">
    <property type="entry name" value="SNARE_Vti1"/>
    <property type="match status" value="1"/>
</dbReference>
<dbReference type="GO" id="GO:0016020">
    <property type="term" value="C:membrane"/>
    <property type="evidence" value="ECO:0007669"/>
    <property type="project" value="UniProtKB-SubCell"/>
</dbReference>
<dbReference type="GO" id="GO:0005737">
    <property type="term" value="C:cytoplasm"/>
    <property type="evidence" value="ECO:0007669"/>
    <property type="project" value="UniProtKB-ARBA"/>
</dbReference>
<dbReference type="Gene3D" id="1.20.5.110">
    <property type="match status" value="1"/>
</dbReference>
<proteinExistence type="inferred from homology"/>
<evidence type="ECO:0000256" key="3">
    <source>
        <dbReference type="ARBA" id="ARBA00022448"/>
    </source>
</evidence>
<dbReference type="AlphaFoldDB" id="A0A438H061"/>
<evidence type="ECO:0000256" key="5">
    <source>
        <dbReference type="ARBA" id="ARBA00022927"/>
    </source>
</evidence>
<reference evidence="10 11" key="1">
    <citation type="journal article" date="2018" name="PLoS Genet.">
        <title>Population sequencing reveals clonal diversity and ancestral inbreeding in the grapevine cultivar Chardonnay.</title>
        <authorList>
            <person name="Roach M.J."/>
            <person name="Johnson D.L."/>
            <person name="Bohlmann J."/>
            <person name="van Vuuren H.J."/>
            <person name="Jones S.J."/>
            <person name="Pretorius I.S."/>
            <person name="Schmidt S.A."/>
            <person name="Borneman A.R."/>
        </authorList>
    </citation>
    <scope>NUCLEOTIDE SEQUENCE [LARGE SCALE GENOMIC DNA]</scope>
    <source>
        <strain evidence="11">cv. Chardonnay</strain>
        <tissue evidence="10">Leaf</tissue>
    </source>
</reference>
<sequence>MNGAKEPFEIGPMNSLTTHYAHSGAFHPNCRLTWVLEVLKHLMVSADQKGRLAMSTEKLNESSDRIKESRRTMLETEDLGVSILQDLHQQRQTLLHAHEKLHGVDNAIDKSKKILTAMSKRMSRNKWIVGSVISALVLAIIFILYFKLS</sequence>
<name>A0A438H061_VITVI</name>
<gene>
    <name evidence="10" type="primary">VTI12_2</name>
    <name evidence="10" type="ORF">CK203_048299</name>
</gene>
<evidence type="ECO:0000256" key="1">
    <source>
        <dbReference type="ARBA" id="ARBA00004211"/>
    </source>
</evidence>
<organism evidence="10 11">
    <name type="scientific">Vitis vinifera</name>
    <name type="common">Grape</name>
    <dbReference type="NCBI Taxonomy" id="29760"/>
    <lineage>
        <taxon>Eukaryota</taxon>
        <taxon>Viridiplantae</taxon>
        <taxon>Streptophyta</taxon>
        <taxon>Embryophyta</taxon>
        <taxon>Tracheophyta</taxon>
        <taxon>Spermatophyta</taxon>
        <taxon>Magnoliopsida</taxon>
        <taxon>eudicotyledons</taxon>
        <taxon>Gunneridae</taxon>
        <taxon>Pentapetalae</taxon>
        <taxon>rosids</taxon>
        <taxon>Vitales</taxon>
        <taxon>Vitaceae</taxon>
        <taxon>Viteae</taxon>
        <taxon>Vitis</taxon>
    </lineage>
</organism>
<dbReference type="Pfam" id="PF12352">
    <property type="entry name" value="V-SNARE_C"/>
    <property type="match status" value="1"/>
</dbReference>
<evidence type="ECO:0000256" key="4">
    <source>
        <dbReference type="ARBA" id="ARBA00022692"/>
    </source>
</evidence>
<comment type="caution">
    <text evidence="10">The sequence shown here is derived from an EMBL/GenBank/DDBJ whole genome shotgun (WGS) entry which is preliminary data.</text>
</comment>